<dbReference type="Gene3D" id="1.10.238.10">
    <property type="entry name" value="EF-hand"/>
    <property type="match status" value="1"/>
</dbReference>
<dbReference type="OrthoDB" id="6437826at2759"/>
<feature type="compositionally biased region" description="Basic and acidic residues" evidence="2">
    <location>
        <begin position="59"/>
        <end position="74"/>
    </location>
</feature>
<organism evidence="3 4">
    <name type="scientific">Araneus ventricosus</name>
    <name type="common">Orbweaver spider</name>
    <name type="synonym">Epeira ventricosa</name>
    <dbReference type="NCBI Taxonomy" id="182803"/>
    <lineage>
        <taxon>Eukaryota</taxon>
        <taxon>Metazoa</taxon>
        <taxon>Ecdysozoa</taxon>
        <taxon>Arthropoda</taxon>
        <taxon>Chelicerata</taxon>
        <taxon>Arachnida</taxon>
        <taxon>Araneae</taxon>
        <taxon>Araneomorphae</taxon>
        <taxon>Entelegynae</taxon>
        <taxon>Araneoidea</taxon>
        <taxon>Araneidae</taxon>
        <taxon>Araneus</taxon>
    </lineage>
</organism>
<feature type="compositionally biased region" description="Polar residues" evidence="2">
    <location>
        <begin position="75"/>
        <end position="84"/>
    </location>
</feature>
<protein>
    <recommendedName>
        <fullName evidence="5">EF-hand domain-containing protein</fullName>
    </recommendedName>
</protein>
<proteinExistence type="inferred from homology"/>
<name>A0A4Y2DJ46_ARAVE</name>
<dbReference type="InterPro" id="IPR011992">
    <property type="entry name" value="EF-hand-dom_pair"/>
</dbReference>
<dbReference type="SUPFAM" id="SSF47473">
    <property type="entry name" value="EF-hand"/>
    <property type="match status" value="1"/>
</dbReference>
<feature type="compositionally biased region" description="Basic and acidic residues" evidence="2">
    <location>
        <begin position="20"/>
        <end position="46"/>
    </location>
</feature>
<keyword evidence="4" id="KW-1185">Reference proteome</keyword>
<feature type="region of interest" description="Disordered" evidence="2">
    <location>
        <begin position="231"/>
        <end position="279"/>
    </location>
</feature>
<dbReference type="Pfam" id="PF05517">
    <property type="entry name" value="p25-alpha"/>
    <property type="match status" value="1"/>
</dbReference>
<comment type="caution">
    <text evidence="3">The sequence shown here is derived from an EMBL/GenBank/DDBJ whole genome shotgun (WGS) entry which is preliminary data.</text>
</comment>
<comment type="similarity">
    <text evidence="1">Belongs to the TPPP family.</text>
</comment>
<gene>
    <name evidence="3" type="ORF">AVEN_108624_1</name>
</gene>
<feature type="compositionally biased region" description="Basic and acidic residues" evidence="2">
    <location>
        <begin position="85"/>
        <end position="96"/>
    </location>
</feature>
<evidence type="ECO:0000256" key="2">
    <source>
        <dbReference type="SAM" id="MobiDB-lite"/>
    </source>
</evidence>
<evidence type="ECO:0000313" key="4">
    <source>
        <dbReference type="Proteomes" id="UP000499080"/>
    </source>
</evidence>
<dbReference type="GO" id="GO:0015631">
    <property type="term" value="F:tubulin binding"/>
    <property type="evidence" value="ECO:0007669"/>
    <property type="project" value="InterPro"/>
</dbReference>
<evidence type="ECO:0000313" key="3">
    <source>
        <dbReference type="EMBL" id="GBM16046.1"/>
    </source>
</evidence>
<dbReference type="GO" id="GO:0046785">
    <property type="term" value="P:microtubule polymerization"/>
    <property type="evidence" value="ECO:0007669"/>
    <property type="project" value="InterPro"/>
</dbReference>
<dbReference type="InterPro" id="IPR008907">
    <property type="entry name" value="TPP/p25"/>
</dbReference>
<feature type="compositionally biased region" description="Basic and acidic residues" evidence="2">
    <location>
        <begin position="231"/>
        <end position="243"/>
    </location>
</feature>
<dbReference type="EMBL" id="BGPR01000367">
    <property type="protein sequence ID" value="GBM16046.1"/>
    <property type="molecule type" value="Genomic_DNA"/>
</dbReference>
<reference evidence="3 4" key="1">
    <citation type="journal article" date="2019" name="Sci. Rep.">
        <title>Orb-weaving spider Araneus ventricosus genome elucidates the spidroin gene catalogue.</title>
        <authorList>
            <person name="Kono N."/>
            <person name="Nakamura H."/>
            <person name="Ohtoshi R."/>
            <person name="Moran D.A.P."/>
            <person name="Shinohara A."/>
            <person name="Yoshida Y."/>
            <person name="Fujiwara M."/>
            <person name="Mori M."/>
            <person name="Tomita M."/>
            <person name="Arakawa K."/>
        </authorList>
    </citation>
    <scope>NUCLEOTIDE SEQUENCE [LARGE SCALE GENOMIC DNA]</scope>
</reference>
<dbReference type="Proteomes" id="UP000499080">
    <property type="component" value="Unassembled WGS sequence"/>
</dbReference>
<feature type="region of interest" description="Disordered" evidence="2">
    <location>
        <begin position="1"/>
        <end position="136"/>
    </location>
</feature>
<evidence type="ECO:0008006" key="5">
    <source>
        <dbReference type="Google" id="ProtNLM"/>
    </source>
</evidence>
<evidence type="ECO:0000256" key="1">
    <source>
        <dbReference type="ARBA" id="ARBA00010994"/>
    </source>
</evidence>
<sequence length="279" mass="30756">MSAMKNTADTTKKNNTKGGEVSDAKGRYSESSDAKDDSSEESKGKDPLAVSQEEAVSGAEEKNQASTTEDKDGASTKNKASIDTQQKDPESKENKNDSSAIAEGKETAPSTKKGSSEGKERAKSLLMANESPSGPKDLFYLFQKYADEEESTKSTDKITSKLLKKWLGQAKLFDKEAGITEAYTTDLFEKSASETDTIDFEEFQTFLYRMAEEKKQSYSELMHKILSAGKPHVELSEPEDLQKAIKNSMKKNYSTESPEGQSKEESESEFSDSSNKTKE</sequence>
<feature type="compositionally biased region" description="Basic and acidic residues" evidence="2">
    <location>
        <begin position="114"/>
        <end position="123"/>
    </location>
</feature>
<dbReference type="AlphaFoldDB" id="A0A4Y2DJ46"/>
<accession>A0A4Y2DJ46</accession>